<evidence type="ECO:0000313" key="10">
    <source>
        <dbReference type="EMBL" id="UYP46207.1"/>
    </source>
</evidence>
<dbReference type="PROSITE" id="PS00070">
    <property type="entry name" value="ALDEHYDE_DEHYDR_CYS"/>
    <property type="match status" value="1"/>
</dbReference>
<keyword evidence="6" id="KW-0642">Proline metabolism</keyword>
<dbReference type="InterPro" id="IPR005931">
    <property type="entry name" value="P5CDH/ALDH4A1"/>
</dbReference>
<gene>
    <name evidence="10" type="ORF">NEF87_002492</name>
</gene>
<dbReference type="GO" id="GO:0047533">
    <property type="term" value="F:2,5-dioxovalerate dehydrogenase (NADP+) activity"/>
    <property type="evidence" value="ECO:0007669"/>
    <property type="project" value="UniProtKB-EC"/>
</dbReference>
<comment type="similarity">
    <text evidence="2">Belongs to the aldehyde dehydrogenase family.</text>
</comment>
<dbReference type="Pfam" id="PF00171">
    <property type="entry name" value="Aldedh"/>
    <property type="match status" value="1"/>
</dbReference>
<proteinExistence type="inferred from homology"/>
<organism evidence="10 11">
    <name type="scientific">Candidatus Lokiarchaeum ossiferum</name>
    <dbReference type="NCBI Taxonomy" id="2951803"/>
    <lineage>
        <taxon>Archaea</taxon>
        <taxon>Promethearchaeati</taxon>
        <taxon>Promethearchaeota</taxon>
        <taxon>Promethearchaeia</taxon>
        <taxon>Promethearchaeales</taxon>
        <taxon>Promethearchaeaceae</taxon>
        <taxon>Candidatus Lokiarchaeum</taxon>
    </lineage>
</organism>
<dbReference type="PANTHER" id="PTHR42862:SF1">
    <property type="entry name" value="DELTA-1-PYRROLINE-5-CARBOXYLATE DEHYDROGENASE 2, ISOFORM A-RELATED"/>
    <property type="match status" value="1"/>
</dbReference>
<dbReference type="InterPro" id="IPR016161">
    <property type="entry name" value="Ald_DH/histidinol_DH"/>
</dbReference>
<sequence>MECVPQIVENDVDQIPTYKKNSKERSMLLKELERMKNHVEEIPLIINGKKIRSSKVIDIVSPHDHSQILAKAHLATKEHLKDAISSALDAHEQWSELDACDRVNIFRKAAELLAGPKRIENIAAIMLNQSKTPYEAEIDLAEMIDFLNYNSKYLEELFAIQPKSYVGEENEFEWRPLEGFILAIPPFNFYSIGGNLAAAPAVAGNVVLWKPARSVIFANYKIMEVLLESGLPPGVINFVPFDSQDAGIVINNPNLAGIHFTGSYDTLIKIWQQVGLNLRSYRNFPRIVGETGGKDFIMVHQSAPLQHTAMNIIRGSFEYQGQKCSAASRVYIPENQWSSYKQIILETLPNFKYGDVSSLEVAGGSIIDEKSFRKIVEYLNYAKNHPESYEIITGGEIDETKGWFIDPTVILAKDSRARLMEEEIFGPIVTVYVYPENEFEQILHICDATSPYALTGAIFATDIEAIALSKKVLRYAAGNFYINDKPTGAIVGRQPFGGARASGTNDKAGSKLNILRWLSPRTIKTNLVRIDDWKRSYLS</sequence>
<dbReference type="EMBL" id="CP104013">
    <property type="protein sequence ID" value="UYP46207.1"/>
    <property type="molecule type" value="Genomic_DNA"/>
</dbReference>
<dbReference type="InterPro" id="IPR015590">
    <property type="entry name" value="Aldehyde_DH_dom"/>
</dbReference>
<keyword evidence="4 10" id="KW-0560">Oxidoreductase</keyword>
<dbReference type="InterPro" id="IPR050485">
    <property type="entry name" value="Proline_metab_enzyme"/>
</dbReference>
<dbReference type="InterPro" id="IPR016162">
    <property type="entry name" value="Ald_DH_N"/>
</dbReference>
<dbReference type="InterPro" id="IPR016163">
    <property type="entry name" value="Ald_DH_C"/>
</dbReference>
<dbReference type="EC" id="1.2.1.88" evidence="3"/>
<evidence type="ECO:0000313" key="11">
    <source>
        <dbReference type="Proteomes" id="UP001208689"/>
    </source>
</evidence>
<comment type="pathway">
    <text evidence="1">Amino-acid degradation; L-proline degradation into L-glutamate; L-glutamate from L-proline: step 2/2.</text>
</comment>
<dbReference type="Gene3D" id="3.40.605.10">
    <property type="entry name" value="Aldehyde Dehydrogenase, Chain A, domain 1"/>
    <property type="match status" value="1"/>
</dbReference>
<keyword evidence="11" id="KW-1185">Reference proteome</keyword>
<protein>
    <recommendedName>
        <fullName evidence="7">L-glutamate gamma-semialdehyde dehydrogenase</fullName>
        <ecNumber evidence="3">1.2.1.88</ecNumber>
    </recommendedName>
    <alternativeName>
        <fullName evidence="7">L-glutamate gamma-semialdehyde dehydrogenase</fullName>
    </alternativeName>
</protein>
<reference evidence="10" key="1">
    <citation type="submission" date="2022-09" db="EMBL/GenBank/DDBJ databases">
        <title>Actin cytoskeleton and complex cell architecture in an #Asgard archaeon.</title>
        <authorList>
            <person name="Ponce Toledo R.I."/>
            <person name="Schleper C."/>
            <person name="Rodrigues Oliveira T."/>
            <person name="Wollweber F."/>
            <person name="Xu J."/>
            <person name="Rittmann S."/>
            <person name="Klingl A."/>
            <person name="Pilhofer M."/>
        </authorList>
    </citation>
    <scope>NUCLEOTIDE SEQUENCE</scope>
    <source>
        <strain evidence="10">B-35</strain>
    </source>
</reference>
<accession>A0ABY6HV19</accession>
<dbReference type="Gene3D" id="3.40.309.10">
    <property type="entry name" value="Aldehyde Dehydrogenase, Chain A, domain 2"/>
    <property type="match status" value="1"/>
</dbReference>
<evidence type="ECO:0000256" key="3">
    <source>
        <dbReference type="ARBA" id="ARBA00012884"/>
    </source>
</evidence>
<evidence type="ECO:0000256" key="2">
    <source>
        <dbReference type="ARBA" id="ARBA00009986"/>
    </source>
</evidence>
<evidence type="ECO:0000256" key="5">
    <source>
        <dbReference type="ARBA" id="ARBA00023027"/>
    </source>
</evidence>
<feature type="domain" description="Aldehyde dehydrogenase" evidence="9">
    <location>
        <begin position="54"/>
        <end position="512"/>
    </location>
</feature>
<evidence type="ECO:0000256" key="6">
    <source>
        <dbReference type="ARBA" id="ARBA00023062"/>
    </source>
</evidence>
<evidence type="ECO:0000259" key="9">
    <source>
        <dbReference type="Pfam" id="PF00171"/>
    </source>
</evidence>
<comment type="catalytic activity">
    <reaction evidence="8">
        <text>L-glutamate 5-semialdehyde + NAD(+) + H2O = L-glutamate + NADH + 2 H(+)</text>
        <dbReference type="Rhea" id="RHEA:30235"/>
        <dbReference type="ChEBI" id="CHEBI:15377"/>
        <dbReference type="ChEBI" id="CHEBI:15378"/>
        <dbReference type="ChEBI" id="CHEBI:29985"/>
        <dbReference type="ChEBI" id="CHEBI:57540"/>
        <dbReference type="ChEBI" id="CHEBI:57945"/>
        <dbReference type="ChEBI" id="CHEBI:58066"/>
        <dbReference type="EC" id="1.2.1.88"/>
    </reaction>
</comment>
<evidence type="ECO:0000256" key="7">
    <source>
        <dbReference type="ARBA" id="ARBA00032259"/>
    </source>
</evidence>
<dbReference type="PANTHER" id="PTHR42862">
    <property type="entry name" value="DELTA-1-PYRROLINE-5-CARBOXYLATE DEHYDROGENASE 1, ISOFORM A-RELATED"/>
    <property type="match status" value="1"/>
</dbReference>
<evidence type="ECO:0000256" key="8">
    <source>
        <dbReference type="ARBA" id="ARBA00048142"/>
    </source>
</evidence>
<keyword evidence="5" id="KW-0520">NAD</keyword>
<dbReference type="Proteomes" id="UP001208689">
    <property type="component" value="Chromosome"/>
</dbReference>
<name>A0ABY6HV19_9ARCH</name>
<dbReference type="SUPFAM" id="SSF53720">
    <property type="entry name" value="ALDH-like"/>
    <property type="match status" value="1"/>
</dbReference>
<dbReference type="InterPro" id="IPR016160">
    <property type="entry name" value="Ald_DH_CS_CYS"/>
</dbReference>
<evidence type="ECO:0000256" key="4">
    <source>
        <dbReference type="ARBA" id="ARBA00023002"/>
    </source>
</evidence>
<dbReference type="NCBIfam" id="TIGR01236">
    <property type="entry name" value="D1pyr5carbox1"/>
    <property type="match status" value="1"/>
</dbReference>
<evidence type="ECO:0000256" key="1">
    <source>
        <dbReference type="ARBA" id="ARBA00004786"/>
    </source>
</evidence>